<dbReference type="FunFam" id="1.10.287.110:FF:000109">
    <property type="entry name" value="J-type co-chaperone JAC1, mitochondrial"/>
    <property type="match status" value="1"/>
</dbReference>
<evidence type="ECO:0000313" key="5">
    <source>
        <dbReference type="Proteomes" id="UP000501346"/>
    </source>
</evidence>
<dbReference type="InterPro" id="IPR001623">
    <property type="entry name" value="DnaJ_domain"/>
</dbReference>
<evidence type="ECO:0000256" key="1">
    <source>
        <dbReference type="ARBA" id="ARBA00010476"/>
    </source>
</evidence>
<dbReference type="PANTHER" id="PTHR14021">
    <property type="entry name" value="IRON-SULFUR CLUSTER CO-CHAPERONE PROTEIN HSCB"/>
    <property type="match status" value="1"/>
</dbReference>
<dbReference type="Pfam" id="PF00226">
    <property type="entry name" value="DnaJ"/>
    <property type="match status" value="1"/>
</dbReference>
<dbReference type="SMART" id="SM00271">
    <property type="entry name" value="DnaJ"/>
    <property type="match status" value="1"/>
</dbReference>
<accession>A0A6C1DRM5</accession>
<dbReference type="Gene3D" id="1.20.1280.20">
    <property type="entry name" value="HscB, C-terminal domain"/>
    <property type="match status" value="1"/>
</dbReference>
<dbReference type="InterPro" id="IPR004640">
    <property type="entry name" value="HscB"/>
</dbReference>
<dbReference type="GO" id="GO:0051087">
    <property type="term" value="F:protein-folding chaperone binding"/>
    <property type="evidence" value="ECO:0007669"/>
    <property type="project" value="InterPro"/>
</dbReference>
<dbReference type="SUPFAM" id="SSF46565">
    <property type="entry name" value="Chaperone J-domain"/>
    <property type="match status" value="1"/>
</dbReference>
<dbReference type="PROSITE" id="PS50076">
    <property type="entry name" value="DNAJ_2"/>
    <property type="match status" value="1"/>
</dbReference>
<evidence type="ECO:0000313" key="4">
    <source>
        <dbReference type="EMBL" id="QID79525.1"/>
    </source>
</evidence>
<keyword evidence="5" id="KW-1185">Reference proteome</keyword>
<dbReference type="PANTHER" id="PTHR14021:SF15">
    <property type="entry name" value="IRON-SULFUR CLUSTER CO-CHAPERONE PROTEIN HSCB"/>
    <property type="match status" value="1"/>
</dbReference>
<gene>
    <name evidence="4" type="primary">JAC1_1</name>
    <name evidence="4" type="ORF">GRS66_001797</name>
</gene>
<dbReference type="InterPro" id="IPR036869">
    <property type="entry name" value="J_dom_sf"/>
</dbReference>
<dbReference type="Pfam" id="PF07743">
    <property type="entry name" value="HSCB_C"/>
    <property type="match status" value="1"/>
</dbReference>
<evidence type="ECO:0000256" key="2">
    <source>
        <dbReference type="ARBA" id="ARBA00023186"/>
    </source>
</evidence>
<dbReference type="Proteomes" id="UP000501346">
    <property type="component" value="Chromosome ScVII"/>
</dbReference>
<dbReference type="AlphaFoldDB" id="A0A6C1DRM5"/>
<sequence length="184" mass="21801">MLKYLVQRRFTSTFYELFPKTFPKKLPIWTIDQSRLRKEYRQLQAQHHPDMAQQGSEQSSTLNQAYHTLKDPLRRSQYMLKLLRNIDLTQEQTSHEVTTSDPQLLLKVLDIHDELSQMDDEAGVKLLEKQNKERIQDIEAQLGQCYNDKDYAAAVKLTVELKYWYNLAKAFKDWAPGKQLEMNH</sequence>
<feature type="domain" description="J" evidence="3">
    <location>
        <begin position="13"/>
        <end position="82"/>
    </location>
</feature>
<dbReference type="EMBL" id="CP048988">
    <property type="protein sequence ID" value="QID79525.1"/>
    <property type="molecule type" value="Genomic_DNA"/>
</dbReference>
<dbReference type="NCBIfam" id="TIGR00714">
    <property type="entry name" value="hscB"/>
    <property type="match status" value="1"/>
</dbReference>
<dbReference type="GO" id="GO:0001671">
    <property type="term" value="F:ATPase activator activity"/>
    <property type="evidence" value="ECO:0007669"/>
    <property type="project" value="InterPro"/>
</dbReference>
<dbReference type="SUPFAM" id="SSF47144">
    <property type="entry name" value="HSC20 (HSCB), C-terminal oligomerisation domain"/>
    <property type="match status" value="1"/>
</dbReference>
<reference evidence="4 5" key="1">
    <citation type="journal article" date="2019" name="BMC Genomics">
        <title>Chromosome level assembly and comparative genome analysis confirm lager-brewing yeasts originated from a single hybridization.</title>
        <authorList>
            <person name="Salazar A.N."/>
            <person name="Gorter de Vries A.R."/>
            <person name="van den Broek M."/>
            <person name="Brouwers N."/>
            <person name="de la Torre Cortes P."/>
            <person name="Kuijpers N.G.A."/>
            <person name="Daran J.G."/>
            <person name="Abeel T."/>
        </authorList>
    </citation>
    <scope>NUCLEOTIDE SEQUENCE [LARGE SCALE GENOMIC DNA]</scope>
    <source>
        <strain evidence="4 5">CBS 1483</strain>
    </source>
</reference>
<dbReference type="InterPro" id="IPR036386">
    <property type="entry name" value="HscB_C_sf"/>
</dbReference>
<organism evidence="4 5">
    <name type="scientific">Saccharomyces pastorianus</name>
    <name type="common">Lager yeast</name>
    <name type="synonym">Saccharomyces cerevisiae x Saccharomyces eubayanus</name>
    <dbReference type="NCBI Taxonomy" id="27292"/>
    <lineage>
        <taxon>Eukaryota</taxon>
        <taxon>Fungi</taxon>
        <taxon>Dikarya</taxon>
        <taxon>Ascomycota</taxon>
        <taxon>Saccharomycotina</taxon>
        <taxon>Saccharomycetes</taxon>
        <taxon>Saccharomycetales</taxon>
        <taxon>Saccharomycetaceae</taxon>
        <taxon>Saccharomyces</taxon>
    </lineage>
</organism>
<dbReference type="GO" id="GO:0005739">
    <property type="term" value="C:mitochondrion"/>
    <property type="evidence" value="ECO:0007669"/>
    <property type="project" value="TreeGrafter"/>
</dbReference>
<dbReference type="InterPro" id="IPR009073">
    <property type="entry name" value="HscB_oligo_C"/>
</dbReference>
<name>A0A6C1DRM5_SACPS</name>
<dbReference type="Gene3D" id="1.10.287.110">
    <property type="entry name" value="DnaJ domain"/>
    <property type="match status" value="1"/>
</dbReference>
<dbReference type="GO" id="GO:0044571">
    <property type="term" value="P:[2Fe-2S] cluster assembly"/>
    <property type="evidence" value="ECO:0007669"/>
    <property type="project" value="InterPro"/>
</dbReference>
<dbReference type="CDD" id="cd06257">
    <property type="entry name" value="DnaJ"/>
    <property type="match status" value="1"/>
</dbReference>
<dbReference type="OrthoDB" id="448954at2759"/>
<comment type="similarity">
    <text evidence="1">Belongs to the HscB family.</text>
</comment>
<evidence type="ECO:0000259" key="3">
    <source>
        <dbReference type="PROSITE" id="PS50076"/>
    </source>
</evidence>
<keyword evidence="2" id="KW-0143">Chaperone</keyword>
<protein>
    <submittedName>
        <fullName evidence="4">Molecular chaperone</fullName>
    </submittedName>
</protein>
<dbReference type="GO" id="GO:0051259">
    <property type="term" value="P:protein complex oligomerization"/>
    <property type="evidence" value="ECO:0007669"/>
    <property type="project" value="InterPro"/>
</dbReference>
<proteinExistence type="inferred from homology"/>